<keyword evidence="1" id="KW-1133">Transmembrane helix</keyword>
<feature type="transmembrane region" description="Helical" evidence="1">
    <location>
        <begin position="12"/>
        <end position="30"/>
    </location>
</feature>
<gene>
    <name evidence="2" type="primary">ATP8</name>
</gene>
<geneLocation type="mitochondrion" evidence="2"/>
<organism evidence="2">
    <name type="scientific">Placosternum urus</name>
    <dbReference type="NCBI Taxonomy" id="2575660"/>
    <lineage>
        <taxon>Eukaryota</taxon>
        <taxon>Metazoa</taxon>
        <taxon>Ecdysozoa</taxon>
        <taxon>Arthropoda</taxon>
        <taxon>Hexapoda</taxon>
        <taxon>Insecta</taxon>
        <taxon>Pterygota</taxon>
        <taxon>Neoptera</taxon>
        <taxon>Paraneoptera</taxon>
        <taxon>Hemiptera</taxon>
        <taxon>Heteroptera</taxon>
        <taxon>Panheteroptera</taxon>
        <taxon>Pentatomomorpha</taxon>
        <taxon>Pentatomoidea</taxon>
        <taxon>Pentatomidae</taxon>
        <taxon>Pentatominae</taxon>
        <taxon>Placosternum</taxon>
    </lineage>
</organism>
<keyword evidence="1" id="KW-0812">Transmembrane</keyword>
<dbReference type="EMBL" id="MF497730">
    <property type="protein sequence ID" value="QCI09407.1"/>
    <property type="molecule type" value="Genomic_DNA"/>
</dbReference>
<proteinExistence type="predicted"/>
<evidence type="ECO:0000256" key="1">
    <source>
        <dbReference type="SAM" id="Phobius"/>
    </source>
</evidence>
<sequence>MPQMSPLWWEMLFLVFIMSLMMFNIIIYFMQNKMNLNKNLFKNDNIQFIWKW</sequence>
<name>A0A4D6X0L9_9HEMI</name>
<dbReference type="AlphaFoldDB" id="A0A4D6X0L9"/>
<evidence type="ECO:0000313" key="2">
    <source>
        <dbReference type="EMBL" id="QCI09407.1"/>
    </source>
</evidence>
<protein>
    <submittedName>
        <fullName evidence="2">ATP synthase F0 subunit 8</fullName>
    </submittedName>
</protein>
<keyword evidence="2" id="KW-0496">Mitochondrion</keyword>
<reference evidence="2" key="1">
    <citation type="journal article" date="2019" name="Syst. Entomol.">
        <title>Higher level phylogeny and evolutionary history of Pentatomomorpha (Hemiptera: Heteroptera) inferred from mitochondrial genome sequences.</title>
        <authorList>
            <person name="Liu Y."/>
            <person name="Li H."/>
            <person name="Song F."/>
            <person name="Zhao Y."/>
            <person name="Wilson J.J."/>
            <person name="Cai W."/>
        </authorList>
    </citation>
    <scope>NUCLEOTIDE SEQUENCE</scope>
</reference>
<keyword evidence="1" id="KW-0472">Membrane</keyword>
<accession>A0A4D6X0L9</accession>